<comment type="caution">
    <text evidence="6">The sequence shown here is derived from an EMBL/GenBank/DDBJ whole genome shotgun (WGS) entry which is preliminary data.</text>
</comment>
<sequence>MRKMKMSENEQLIEPTKLSNLSLNTQYIKDISLKIPDAPHIFKTMPSSPSLTVTVDVNAQQMIEGEPNFDVTVFIACISTTAPPNNDEKAKVIFNLTLQYAALISFPTLETSNLEELLMVHTPDLLFPEIRNVILNITREANLPPVILQRIDFATMWKEKRQENQNITEIDINPDTK</sequence>
<keyword evidence="3" id="KW-0653">Protein transport</keyword>
<evidence type="ECO:0000256" key="2">
    <source>
        <dbReference type="ARBA" id="ARBA00022448"/>
    </source>
</evidence>
<dbReference type="GO" id="GO:0051262">
    <property type="term" value="P:protein tetramerization"/>
    <property type="evidence" value="ECO:0007669"/>
    <property type="project" value="InterPro"/>
</dbReference>
<keyword evidence="2" id="KW-0813">Transport</keyword>
<dbReference type="Gene3D" id="3.10.420.10">
    <property type="entry name" value="SecB-like"/>
    <property type="match status" value="1"/>
</dbReference>
<dbReference type="Pfam" id="PF02556">
    <property type="entry name" value="SecB"/>
    <property type="match status" value="1"/>
</dbReference>
<dbReference type="InterPro" id="IPR035958">
    <property type="entry name" value="SecB-like_sf"/>
</dbReference>
<dbReference type="AlphaFoldDB" id="G6F2F4"/>
<accession>G6F2F4</accession>
<dbReference type="SUPFAM" id="SSF54611">
    <property type="entry name" value="SecB-like"/>
    <property type="match status" value="1"/>
</dbReference>
<dbReference type="EMBL" id="AGFR01000009">
    <property type="protein sequence ID" value="EHD13608.1"/>
    <property type="molecule type" value="Genomic_DNA"/>
</dbReference>
<evidence type="ECO:0000256" key="1">
    <source>
        <dbReference type="ARBA" id="ARBA00009990"/>
    </source>
</evidence>
<dbReference type="eggNOG" id="COG1952">
    <property type="taxonomic scope" value="Bacteria"/>
</dbReference>
<dbReference type="PANTHER" id="PTHR36918:SF1">
    <property type="entry name" value="PROTEIN-EXPORT PROTEIN SECB"/>
    <property type="match status" value="1"/>
</dbReference>
<dbReference type="PANTHER" id="PTHR36918">
    <property type="match status" value="1"/>
</dbReference>
<keyword evidence="4" id="KW-0811">Translocation</keyword>
<evidence type="ECO:0000313" key="6">
    <source>
        <dbReference type="EMBL" id="EHD13608.1"/>
    </source>
</evidence>
<keyword evidence="5" id="KW-0143">Chaperone</keyword>
<comment type="similarity">
    <text evidence="1">Belongs to the SecB family.</text>
</comment>
<dbReference type="GO" id="GO:0015031">
    <property type="term" value="P:protein transport"/>
    <property type="evidence" value="ECO:0007669"/>
    <property type="project" value="UniProtKB-KW"/>
</dbReference>
<reference evidence="6 7" key="1">
    <citation type="submission" date="2011-10" db="EMBL/GenBank/DDBJ databases">
        <title>Genome Sequence of Commensalibacter intestini A911, isolated from Drosophila gut.</title>
        <authorList>
            <person name="Lee W.-J."/>
            <person name="Kim E.-K."/>
        </authorList>
    </citation>
    <scope>NUCLEOTIDE SEQUENCE [LARGE SCALE GENOMIC DNA]</scope>
    <source>
        <strain evidence="6 7">A911</strain>
    </source>
</reference>
<dbReference type="GO" id="GO:0051082">
    <property type="term" value="F:unfolded protein binding"/>
    <property type="evidence" value="ECO:0007669"/>
    <property type="project" value="InterPro"/>
</dbReference>
<gene>
    <name evidence="6" type="ORF">CIN_18000</name>
</gene>
<dbReference type="Proteomes" id="UP000005939">
    <property type="component" value="Unassembled WGS sequence"/>
</dbReference>
<dbReference type="InterPro" id="IPR003708">
    <property type="entry name" value="SecB"/>
</dbReference>
<dbReference type="OrthoDB" id="9795145at2"/>
<evidence type="ECO:0000256" key="5">
    <source>
        <dbReference type="ARBA" id="ARBA00023186"/>
    </source>
</evidence>
<dbReference type="STRING" id="1088868.CIN_18000"/>
<evidence type="ECO:0008006" key="8">
    <source>
        <dbReference type="Google" id="ProtNLM"/>
    </source>
</evidence>
<organism evidence="6 7">
    <name type="scientific">Commensalibacter intestini A911</name>
    <dbReference type="NCBI Taxonomy" id="1088868"/>
    <lineage>
        <taxon>Bacteria</taxon>
        <taxon>Pseudomonadati</taxon>
        <taxon>Pseudomonadota</taxon>
        <taxon>Alphaproteobacteria</taxon>
        <taxon>Acetobacterales</taxon>
        <taxon>Acetobacteraceae</taxon>
    </lineage>
</organism>
<evidence type="ECO:0000256" key="4">
    <source>
        <dbReference type="ARBA" id="ARBA00023010"/>
    </source>
</evidence>
<name>G6F2F4_9PROT</name>
<evidence type="ECO:0000256" key="3">
    <source>
        <dbReference type="ARBA" id="ARBA00022927"/>
    </source>
</evidence>
<protein>
    <recommendedName>
        <fullName evidence="8">Protein-export protein SecB</fullName>
    </recommendedName>
</protein>
<evidence type="ECO:0000313" key="7">
    <source>
        <dbReference type="Proteomes" id="UP000005939"/>
    </source>
</evidence>
<proteinExistence type="inferred from homology"/>